<evidence type="ECO:0000313" key="1">
    <source>
        <dbReference type="EMBL" id="CAF3683647.1"/>
    </source>
</evidence>
<proteinExistence type="predicted"/>
<dbReference type="EMBL" id="CAJOBB010000457">
    <property type="protein sequence ID" value="CAF3683647.1"/>
    <property type="molecule type" value="Genomic_DNA"/>
</dbReference>
<reference evidence="1" key="1">
    <citation type="submission" date="2021-02" db="EMBL/GenBank/DDBJ databases">
        <authorList>
            <person name="Nowell W R."/>
        </authorList>
    </citation>
    <scope>NUCLEOTIDE SEQUENCE</scope>
</reference>
<evidence type="ECO:0000313" key="2">
    <source>
        <dbReference type="Proteomes" id="UP000663868"/>
    </source>
</evidence>
<organism evidence="1 2">
    <name type="scientific">Adineta steineri</name>
    <dbReference type="NCBI Taxonomy" id="433720"/>
    <lineage>
        <taxon>Eukaryota</taxon>
        <taxon>Metazoa</taxon>
        <taxon>Spiralia</taxon>
        <taxon>Gnathifera</taxon>
        <taxon>Rotifera</taxon>
        <taxon>Eurotatoria</taxon>
        <taxon>Bdelloidea</taxon>
        <taxon>Adinetida</taxon>
        <taxon>Adinetidae</taxon>
        <taxon>Adineta</taxon>
    </lineage>
</organism>
<protein>
    <submittedName>
        <fullName evidence="1">Uncharacterized protein</fullName>
    </submittedName>
</protein>
<accession>A0A818TXM2</accession>
<gene>
    <name evidence="1" type="ORF">KXQ929_LOCUS9847</name>
</gene>
<name>A0A818TXM2_9BILA</name>
<dbReference type="AlphaFoldDB" id="A0A818TXM2"/>
<dbReference type="Proteomes" id="UP000663868">
    <property type="component" value="Unassembled WGS sequence"/>
</dbReference>
<sequence>PKYNELIRNALRQAVITIDLERVFKYSQRH</sequence>
<comment type="caution">
    <text evidence="1">The sequence shown here is derived from an EMBL/GenBank/DDBJ whole genome shotgun (WGS) entry which is preliminary data.</text>
</comment>
<feature type="non-terminal residue" evidence="1">
    <location>
        <position position="1"/>
    </location>
</feature>